<dbReference type="AlphaFoldDB" id="A0A6C0II93"/>
<sequence length="106" mass="12699">MEYNDENCWCCFTNGKGNNHLEDWNQKKARVCHDCLITQYTKYSQRNPYEIPIEEFRTVNLYQIVDSFRPGVVLYHKYSCHLCKKDACCYKNITICYYCNGTLQKK</sequence>
<organism evidence="1">
    <name type="scientific">viral metagenome</name>
    <dbReference type="NCBI Taxonomy" id="1070528"/>
    <lineage>
        <taxon>unclassified sequences</taxon>
        <taxon>metagenomes</taxon>
        <taxon>organismal metagenomes</taxon>
    </lineage>
</organism>
<accession>A0A6C0II93</accession>
<protein>
    <submittedName>
        <fullName evidence="1">Uncharacterized protein</fullName>
    </submittedName>
</protein>
<proteinExistence type="predicted"/>
<name>A0A6C0II93_9ZZZZ</name>
<evidence type="ECO:0000313" key="1">
    <source>
        <dbReference type="EMBL" id="QHT92864.1"/>
    </source>
</evidence>
<dbReference type="EMBL" id="MN740195">
    <property type="protein sequence ID" value="QHT92864.1"/>
    <property type="molecule type" value="Genomic_DNA"/>
</dbReference>
<reference evidence="1" key="1">
    <citation type="journal article" date="2020" name="Nature">
        <title>Giant virus diversity and host interactions through global metagenomics.</title>
        <authorList>
            <person name="Schulz F."/>
            <person name="Roux S."/>
            <person name="Paez-Espino D."/>
            <person name="Jungbluth S."/>
            <person name="Walsh D.A."/>
            <person name="Denef V.J."/>
            <person name="McMahon K.D."/>
            <person name="Konstantinidis K.T."/>
            <person name="Eloe-Fadrosh E.A."/>
            <person name="Kyrpides N.C."/>
            <person name="Woyke T."/>
        </authorList>
    </citation>
    <scope>NUCLEOTIDE SEQUENCE</scope>
    <source>
        <strain evidence="1">GVMAG-M-3300023184-89</strain>
    </source>
</reference>